<evidence type="ECO:0000256" key="2">
    <source>
        <dbReference type="ARBA" id="ARBA00022679"/>
    </source>
</evidence>
<evidence type="ECO:0000259" key="10">
    <source>
        <dbReference type="Pfam" id="PF03732"/>
    </source>
</evidence>
<dbReference type="EMBL" id="CP133622">
    <property type="protein sequence ID" value="WMV55510.1"/>
    <property type="molecule type" value="Genomic_DNA"/>
</dbReference>
<keyword evidence="2" id="KW-0808">Transferase</keyword>
<dbReference type="Proteomes" id="UP001234989">
    <property type="component" value="Chromosome 11"/>
</dbReference>
<evidence type="ECO:0000256" key="1">
    <source>
        <dbReference type="ARBA" id="ARBA00012493"/>
    </source>
</evidence>
<feature type="domain" description="Retrotransposon gag" evidence="10">
    <location>
        <begin position="3"/>
        <end position="66"/>
    </location>
</feature>
<organism evidence="12 13">
    <name type="scientific">Solanum verrucosum</name>
    <dbReference type="NCBI Taxonomy" id="315347"/>
    <lineage>
        <taxon>Eukaryota</taxon>
        <taxon>Viridiplantae</taxon>
        <taxon>Streptophyta</taxon>
        <taxon>Embryophyta</taxon>
        <taxon>Tracheophyta</taxon>
        <taxon>Spermatophyta</taxon>
        <taxon>Magnoliopsida</taxon>
        <taxon>eudicotyledons</taxon>
        <taxon>Gunneridae</taxon>
        <taxon>Pentapetalae</taxon>
        <taxon>asterids</taxon>
        <taxon>lamiids</taxon>
        <taxon>Solanales</taxon>
        <taxon>Solanaceae</taxon>
        <taxon>Solanoideae</taxon>
        <taxon>Solaneae</taxon>
        <taxon>Solanum</taxon>
    </lineage>
</organism>
<evidence type="ECO:0000256" key="5">
    <source>
        <dbReference type="ARBA" id="ARBA00022759"/>
    </source>
</evidence>
<evidence type="ECO:0000256" key="3">
    <source>
        <dbReference type="ARBA" id="ARBA00022695"/>
    </source>
</evidence>
<feature type="domain" description="Reverse transcriptase RNase H-like" evidence="11">
    <location>
        <begin position="500"/>
        <end position="554"/>
    </location>
</feature>
<evidence type="ECO:0000256" key="6">
    <source>
        <dbReference type="ARBA" id="ARBA00022801"/>
    </source>
</evidence>
<dbReference type="Gene3D" id="3.30.70.270">
    <property type="match status" value="2"/>
</dbReference>
<dbReference type="InterPro" id="IPR005162">
    <property type="entry name" value="Retrotrans_gag_dom"/>
</dbReference>
<accession>A0AAF0UZ98</accession>
<feature type="domain" description="Chromo" evidence="9">
    <location>
        <begin position="578"/>
        <end position="623"/>
    </location>
</feature>
<dbReference type="GO" id="GO:0003964">
    <property type="term" value="F:RNA-directed DNA polymerase activity"/>
    <property type="evidence" value="ECO:0007669"/>
    <property type="project" value="UniProtKB-KW"/>
</dbReference>
<dbReference type="PANTHER" id="PTHR37984:SF5">
    <property type="entry name" value="PROTEIN NYNRIN-LIKE"/>
    <property type="match status" value="1"/>
</dbReference>
<dbReference type="Pfam" id="PF00385">
    <property type="entry name" value="Chromo"/>
    <property type="match status" value="1"/>
</dbReference>
<dbReference type="SUPFAM" id="SSF56672">
    <property type="entry name" value="DNA/RNA polymerases"/>
    <property type="match status" value="1"/>
</dbReference>
<keyword evidence="7" id="KW-0695">RNA-directed DNA polymerase</keyword>
<dbReference type="Gene3D" id="2.40.70.10">
    <property type="entry name" value="Acid Proteases"/>
    <property type="match status" value="1"/>
</dbReference>
<keyword evidence="3" id="KW-0548">Nucleotidyltransferase</keyword>
<dbReference type="AlphaFoldDB" id="A0AAF0UZ98"/>
<dbReference type="Pfam" id="PF00078">
    <property type="entry name" value="RVT_1"/>
    <property type="match status" value="1"/>
</dbReference>
<dbReference type="FunFam" id="3.30.70.270:FF:000020">
    <property type="entry name" value="Transposon Tf2-6 polyprotein-like Protein"/>
    <property type="match status" value="1"/>
</dbReference>
<gene>
    <name evidence="12" type="ORF">MTR67_048895</name>
</gene>
<evidence type="ECO:0000313" key="13">
    <source>
        <dbReference type="Proteomes" id="UP001234989"/>
    </source>
</evidence>
<feature type="domain" description="Reverse transcriptase" evidence="8">
    <location>
        <begin position="348"/>
        <end position="404"/>
    </location>
</feature>
<keyword evidence="4" id="KW-0540">Nuclease</keyword>
<keyword evidence="13" id="KW-1185">Reference proteome</keyword>
<dbReference type="Gene3D" id="3.10.10.10">
    <property type="entry name" value="HIV Type 1 Reverse Transcriptase, subunit A, domain 1"/>
    <property type="match status" value="1"/>
</dbReference>
<dbReference type="InterPro" id="IPR041373">
    <property type="entry name" value="RT_RNaseH"/>
</dbReference>
<evidence type="ECO:0000259" key="9">
    <source>
        <dbReference type="Pfam" id="PF00385"/>
    </source>
</evidence>
<evidence type="ECO:0000259" key="11">
    <source>
        <dbReference type="Pfam" id="PF17917"/>
    </source>
</evidence>
<dbReference type="InterPro" id="IPR021109">
    <property type="entry name" value="Peptidase_aspartic_dom_sf"/>
</dbReference>
<dbReference type="Pfam" id="PF17917">
    <property type="entry name" value="RT_RNaseH"/>
    <property type="match status" value="1"/>
</dbReference>
<dbReference type="CDD" id="cd01647">
    <property type="entry name" value="RT_LTR"/>
    <property type="match status" value="1"/>
</dbReference>
<dbReference type="InterPro" id="IPR023780">
    <property type="entry name" value="Chromo_domain"/>
</dbReference>
<name>A0AAF0UZ98_SOLVR</name>
<dbReference type="Pfam" id="PF03732">
    <property type="entry name" value="Retrotrans_gag"/>
    <property type="match status" value="1"/>
</dbReference>
<dbReference type="InterPro" id="IPR043502">
    <property type="entry name" value="DNA/RNA_pol_sf"/>
</dbReference>
<dbReference type="Pfam" id="PF08284">
    <property type="entry name" value="RVP_2"/>
    <property type="match status" value="1"/>
</dbReference>
<protein>
    <recommendedName>
        <fullName evidence="1">RNA-directed DNA polymerase</fullName>
        <ecNumber evidence="1">2.7.7.49</ecNumber>
    </recommendedName>
</protein>
<dbReference type="EC" id="2.7.7.49" evidence="1"/>
<keyword evidence="5" id="KW-0255">Endonuclease</keyword>
<sequence length="640" mass="74565">MVERAFLGRFFPRELREAKVRELLTLKRDSLSVHDYSLRFTQLSRYAPEMVADMRSRMSLFVAGLSHLSSKEGKTAMLIGDMDIARLMVYVHQVEKEKLRDRKELRNKKAKTGNEFGQQRNNVNQYSLKLKQKGPALSSASAPAPRNKSEYNTHNFRAKLAYFRVYRDCPVFVNYKSTMDDLVELDMVDFDVILGMDWLHACYPSVDCRTRVVKFQFPNKPVLEWKSSSAMPKGRFISYLMARKLVSKGCVYHLVRINDSSVDIPYIKLVSVVKEFPEVFPDDLSGVPSEREIDYGIDLLPDTRPISIPPYKMALTKLKDLKEELKDILDKGFIRPSVSHWDAPVLFVRKKDGSLKMCIDYRQLNKVTIKNKYLLPRIDDLFDQLQGATYFSKIDLKSGYHQLRSMAFLSHIMSGEGIKVDTQKIEAVQNWPRPTSPTNIKSFLGLVVYYRRFIEGLSSISSPLTKLTQKTEKFQWSEVYEKNFQKLKKKVNYCPVLTLPEELAAVVFALKIWRHYLYGVHVDVFTDHKSLPYVFTQKETNLRQRRWLELLNDYDMSILYHSDIGIKDSLSYEEISVQILDHQVRKLRTKEVASVKVLWRNQFVEEATWEAEEDMKERYPHLFKIGEIQDQGTNSLLSTL</sequence>
<dbReference type="GO" id="GO:0016787">
    <property type="term" value="F:hydrolase activity"/>
    <property type="evidence" value="ECO:0007669"/>
    <property type="project" value="UniProtKB-KW"/>
</dbReference>
<reference evidence="12" key="1">
    <citation type="submission" date="2023-08" db="EMBL/GenBank/DDBJ databases">
        <title>A de novo genome assembly of Solanum verrucosum Schlechtendal, a Mexican diploid species geographically isolated from the other diploid A-genome species in potato relatives.</title>
        <authorList>
            <person name="Hosaka K."/>
        </authorList>
    </citation>
    <scope>NUCLEOTIDE SEQUENCE</scope>
    <source>
        <tissue evidence="12">Young leaves</tissue>
    </source>
</reference>
<evidence type="ECO:0000313" key="12">
    <source>
        <dbReference type="EMBL" id="WMV55510.1"/>
    </source>
</evidence>
<evidence type="ECO:0000259" key="8">
    <source>
        <dbReference type="Pfam" id="PF00078"/>
    </source>
</evidence>
<keyword evidence="6" id="KW-0378">Hydrolase</keyword>
<evidence type="ECO:0000256" key="4">
    <source>
        <dbReference type="ARBA" id="ARBA00022722"/>
    </source>
</evidence>
<proteinExistence type="predicted"/>
<dbReference type="PANTHER" id="PTHR37984">
    <property type="entry name" value="PROTEIN CBG26694"/>
    <property type="match status" value="1"/>
</dbReference>
<dbReference type="InterPro" id="IPR050951">
    <property type="entry name" value="Retrovirus_Pol_polyprotein"/>
</dbReference>
<dbReference type="InterPro" id="IPR043128">
    <property type="entry name" value="Rev_trsase/Diguanyl_cyclase"/>
</dbReference>
<evidence type="ECO:0000256" key="7">
    <source>
        <dbReference type="ARBA" id="ARBA00022918"/>
    </source>
</evidence>
<dbReference type="InterPro" id="IPR000477">
    <property type="entry name" value="RT_dom"/>
</dbReference>
<dbReference type="GO" id="GO:0004519">
    <property type="term" value="F:endonuclease activity"/>
    <property type="evidence" value="ECO:0007669"/>
    <property type="project" value="UniProtKB-KW"/>
</dbReference>